<name>A0ABR8X6X2_9MICO</name>
<comment type="caution">
    <text evidence="1">The sequence shown here is derived from an EMBL/GenBank/DDBJ whole genome shotgun (WGS) entry which is preliminary data.</text>
</comment>
<dbReference type="Proteomes" id="UP000602532">
    <property type="component" value="Unassembled WGS sequence"/>
</dbReference>
<evidence type="ECO:0000313" key="1">
    <source>
        <dbReference type="EMBL" id="MBD8024922.1"/>
    </source>
</evidence>
<sequence>MTLHRAHLHVAPDDQLAEAIDHVVAELEDDIRHGRVADDVSRLLGRRLEAAGVSLPPNAVEDLAELIEADVSL</sequence>
<accession>A0ABR8X6X2</accession>
<evidence type="ECO:0000313" key="2">
    <source>
        <dbReference type="Proteomes" id="UP000602532"/>
    </source>
</evidence>
<dbReference type="EMBL" id="JACSPM010000007">
    <property type="protein sequence ID" value="MBD8024922.1"/>
    <property type="molecule type" value="Genomic_DNA"/>
</dbReference>
<reference evidence="1 2" key="1">
    <citation type="submission" date="2020-08" db="EMBL/GenBank/DDBJ databases">
        <title>A Genomic Blueprint of the Chicken Gut Microbiome.</title>
        <authorList>
            <person name="Gilroy R."/>
            <person name="Ravi A."/>
            <person name="Getino M."/>
            <person name="Pursley I."/>
            <person name="Horton D.L."/>
            <person name="Alikhan N.-F."/>
            <person name="Baker D."/>
            <person name="Gharbi K."/>
            <person name="Hall N."/>
            <person name="Watson M."/>
            <person name="Adriaenssens E.M."/>
            <person name="Foster-Nyarko E."/>
            <person name="Jarju S."/>
            <person name="Secka A."/>
            <person name="Antonio M."/>
            <person name="Oren A."/>
            <person name="Chaudhuri R."/>
            <person name="La Ragione R.M."/>
            <person name="Hildebrand F."/>
            <person name="Pallen M.J."/>
        </authorList>
    </citation>
    <scope>NUCLEOTIDE SEQUENCE [LARGE SCALE GENOMIC DNA]</scope>
    <source>
        <strain evidence="1 2">Sa1CUA4</strain>
    </source>
</reference>
<proteinExistence type="predicted"/>
<protein>
    <submittedName>
        <fullName evidence="1">Uncharacterized protein</fullName>
    </submittedName>
</protein>
<keyword evidence="2" id="KW-1185">Reference proteome</keyword>
<dbReference type="RefSeq" id="WP_191767259.1">
    <property type="nucleotide sequence ID" value="NZ_JACSPM010000007.1"/>
</dbReference>
<gene>
    <name evidence="1" type="ORF">H9622_15160</name>
</gene>
<organism evidence="1 2">
    <name type="scientific">Microbacterium gallinarum</name>
    <dbReference type="NCBI Taxonomy" id="2762209"/>
    <lineage>
        <taxon>Bacteria</taxon>
        <taxon>Bacillati</taxon>
        <taxon>Actinomycetota</taxon>
        <taxon>Actinomycetes</taxon>
        <taxon>Micrococcales</taxon>
        <taxon>Microbacteriaceae</taxon>
        <taxon>Microbacterium</taxon>
    </lineage>
</organism>